<gene>
    <name evidence="2" type="ORF">B7P43_G13568</name>
</gene>
<comment type="caution">
    <text evidence="2">The sequence shown here is derived from an EMBL/GenBank/DDBJ whole genome shotgun (WGS) entry which is preliminary data.</text>
</comment>
<accession>A0A2J7PPX3</accession>
<sequence length="533" mass="59798">STSPKVQLQQYVYSNVLPVGQSVEGISQTEQPQQYVYSDALPAETPGKSPPQTVHSQVYSIAAPVKGSTQAEQYIYSSIAPASQAKGVRTRPQSYVVSSALPVDQQVIFSSGTGKFAQSSTPAPPQYYYVTVSPGIQYEAVGSAAPSTVNQKFPTQPPQQELIKSTPQPIPLVPKLVYYTTPRTNFAYHDTSSQRPIIYNIQPSPSPRPTYQYSYDTNGNNVETQPRQQNIYTTIRTKSRKPQRPNYQGDSQGAIVSPVQYQSTPRTLFEYNYEQSTKAPDIQHFYPAPQYNVQKDVPAGSPTAHYGYEDVSEQSKQRYEYQSTPQPRFRGRQRPQVPQVNIYPTANPFHAYFTRQDETLLDDITKKYFTIFGQKLPSGDENVPTTPIPAYTKGNVQSQSKRPYVANGERQYYTTPIPNYNIQKSENPPESDQVSKVPVSLADDININYKKPSPPVNPLSEFIDTRQLSNLQPGGALVSYKFPGDGGHFYFITPQVVGAEQPQQQANGYLYSPPNQAPPQLVTYRRKKRKEQR</sequence>
<reference evidence="2 3" key="1">
    <citation type="submission" date="2017-12" db="EMBL/GenBank/DDBJ databases">
        <title>Hemimetabolous genomes reveal molecular basis of termite eusociality.</title>
        <authorList>
            <person name="Harrison M.C."/>
            <person name="Jongepier E."/>
            <person name="Robertson H.M."/>
            <person name="Arning N."/>
            <person name="Bitard-Feildel T."/>
            <person name="Chao H."/>
            <person name="Childers C.P."/>
            <person name="Dinh H."/>
            <person name="Doddapaneni H."/>
            <person name="Dugan S."/>
            <person name="Gowin J."/>
            <person name="Greiner C."/>
            <person name="Han Y."/>
            <person name="Hu H."/>
            <person name="Hughes D.S.T."/>
            <person name="Huylmans A.-K."/>
            <person name="Kemena C."/>
            <person name="Kremer L.P.M."/>
            <person name="Lee S.L."/>
            <person name="Lopez-Ezquerra A."/>
            <person name="Mallet L."/>
            <person name="Monroy-Kuhn J.M."/>
            <person name="Moser A."/>
            <person name="Murali S.C."/>
            <person name="Muzny D.M."/>
            <person name="Otani S."/>
            <person name="Piulachs M.-D."/>
            <person name="Poelchau M."/>
            <person name="Qu J."/>
            <person name="Schaub F."/>
            <person name="Wada-Katsumata A."/>
            <person name="Worley K.C."/>
            <person name="Xie Q."/>
            <person name="Ylla G."/>
            <person name="Poulsen M."/>
            <person name="Gibbs R.A."/>
            <person name="Schal C."/>
            <person name="Richards S."/>
            <person name="Belles X."/>
            <person name="Korb J."/>
            <person name="Bornberg-Bauer E."/>
        </authorList>
    </citation>
    <scope>NUCLEOTIDE SEQUENCE [LARGE SCALE GENOMIC DNA]</scope>
    <source>
        <tissue evidence="2">Whole body</tissue>
    </source>
</reference>
<feature type="non-terminal residue" evidence="2">
    <location>
        <position position="1"/>
    </location>
</feature>
<feature type="region of interest" description="Disordered" evidence="1">
    <location>
        <begin position="506"/>
        <end position="533"/>
    </location>
</feature>
<organism evidence="2 3">
    <name type="scientific">Cryptotermes secundus</name>
    <dbReference type="NCBI Taxonomy" id="105785"/>
    <lineage>
        <taxon>Eukaryota</taxon>
        <taxon>Metazoa</taxon>
        <taxon>Ecdysozoa</taxon>
        <taxon>Arthropoda</taxon>
        <taxon>Hexapoda</taxon>
        <taxon>Insecta</taxon>
        <taxon>Pterygota</taxon>
        <taxon>Neoptera</taxon>
        <taxon>Polyneoptera</taxon>
        <taxon>Dictyoptera</taxon>
        <taxon>Blattodea</taxon>
        <taxon>Blattoidea</taxon>
        <taxon>Termitoidae</taxon>
        <taxon>Kalotermitidae</taxon>
        <taxon>Cryptotermitinae</taxon>
        <taxon>Cryptotermes</taxon>
    </lineage>
</organism>
<keyword evidence="3" id="KW-1185">Reference proteome</keyword>
<evidence type="ECO:0000256" key="1">
    <source>
        <dbReference type="SAM" id="MobiDB-lite"/>
    </source>
</evidence>
<dbReference type="AlphaFoldDB" id="A0A2J7PPX3"/>
<feature type="compositionally biased region" description="Basic residues" evidence="1">
    <location>
        <begin position="524"/>
        <end position="533"/>
    </location>
</feature>
<dbReference type="OrthoDB" id="6363232at2759"/>
<evidence type="ECO:0000313" key="2">
    <source>
        <dbReference type="EMBL" id="PNF18371.1"/>
    </source>
</evidence>
<dbReference type="Proteomes" id="UP000235965">
    <property type="component" value="Unassembled WGS sequence"/>
</dbReference>
<evidence type="ECO:0000313" key="3">
    <source>
        <dbReference type="Proteomes" id="UP000235965"/>
    </source>
</evidence>
<proteinExistence type="predicted"/>
<protein>
    <submittedName>
        <fullName evidence="2">Uncharacterized protein</fullName>
    </submittedName>
</protein>
<name>A0A2J7PPX3_9NEOP</name>
<dbReference type="EMBL" id="NEVH01022644">
    <property type="protein sequence ID" value="PNF18371.1"/>
    <property type="molecule type" value="Genomic_DNA"/>
</dbReference>